<keyword evidence="6" id="KW-0732">Signal</keyword>
<evidence type="ECO:0000256" key="4">
    <source>
        <dbReference type="ARBA" id="ARBA00022679"/>
    </source>
</evidence>
<keyword evidence="15" id="KW-0325">Glycoprotein</keyword>
<keyword evidence="5 17" id="KW-0812">Transmembrane</keyword>
<evidence type="ECO:0000256" key="2">
    <source>
        <dbReference type="ARBA" id="ARBA00011902"/>
    </source>
</evidence>
<dbReference type="InterPro" id="IPR055163">
    <property type="entry name" value="ALK/LTK-like_GRD"/>
</dbReference>
<evidence type="ECO:0000256" key="14">
    <source>
        <dbReference type="ARBA" id="ARBA00023170"/>
    </source>
</evidence>
<proteinExistence type="predicted"/>
<dbReference type="InterPro" id="IPR045584">
    <property type="entry name" value="Pilin-like"/>
</dbReference>
<protein>
    <recommendedName>
        <fullName evidence="2">receptor protein-tyrosine kinase</fullName>
        <ecNumber evidence="2">2.7.10.1</ecNumber>
    </recommendedName>
</protein>
<comment type="subcellular location">
    <subcellularLocation>
        <location evidence="1">Cell membrane</location>
        <topology evidence="1">Single-pass type I membrane protein</topology>
    </subcellularLocation>
</comment>
<keyword evidence="12" id="KW-0829">Tyrosine-protein kinase</keyword>
<feature type="compositionally biased region" description="Gly residues" evidence="16">
    <location>
        <begin position="534"/>
        <end position="556"/>
    </location>
</feature>
<dbReference type="GO" id="GO:0004714">
    <property type="term" value="F:transmembrane receptor protein tyrosine kinase activity"/>
    <property type="evidence" value="ECO:0007669"/>
    <property type="project" value="UniProtKB-EC"/>
</dbReference>
<feature type="transmembrane region" description="Helical" evidence="17">
    <location>
        <begin position="12"/>
        <end position="31"/>
    </location>
</feature>
<dbReference type="EMBL" id="DVFU01000022">
    <property type="protein sequence ID" value="HIQ64273.1"/>
    <property type="molecule type" value="Genomic_DNA"/>
</dbReference>
<evidence type="ECO:0000256" key="11">
    <source>
        <dbReference type="ARBA" id="ARBA00023136"/>
    </source>
</evidence>
<comment type="caution">
    <text evidence="19">The sequence shown here is derived from an EMBL/GenBank/DDBJ whole genome shotgun (WGS) entry which is preliminary data.</text>
</comment>
<evidence type="ECO:0000256" key="3">
    <source>
        <dbReference type="ARBA" id="ARBA00022475"/>
    </source>
</evidence>
<evidence type="ECO:0000256" key="8">
    <source>
        <dbReference type="ARBA" id="ARBA00022777"/>
    </source>
</evidence>
<dbReference type="SUPFAM" id="SSF54523">
    <property type="entry name" value="Pili subunits"/>
    <property type="match status" value="1"/>
</dbReference>
<accession>A0A9D0Z0P4</accession>
<evidence type="ECO:0000256" key="5">
    <source>
        <dbReference type="ARBA" id="ARBA00022692"/>
    </source>
</evidence>
<evidence type="ECO:0000256" key="7">
    <source>
        <dbReference type="ARBA" id="ARBA00022741"/>
    </source>
</evidence>
<organism evidence="19 20">
    <name type="scientific">Candidatus Faecenecus gallistercoris</name>
    <dbReference type="NCBI Taxonomy" id="2840793"/>
    <lineage>
        <taxon>Bacteria</taxon>
        <taxon>Bacillati</taxon>
        <taxon>Bacillota</taxon>
        <taxon>Bacillota incertae sedis</taxon>
        <taxon>Candidatus Faecenecus</taxon>
    </lineage>
</organism>
<keyword evidence="4" id="KW-0808">Transferase</keyword>
<evidence type="ECO:0000256" key="13">
    <source>
        <dbReference type="ARBA" id="ARBA00023157"/>
    </source>
</evidence>
<evidence type="ECO:0000259" key="18">
    <source>
        <dbReference type="Pfam" id="PF12810"/>
    </source>
</evidence>
<dbReference type="InterPro" id="IPR012902">
    <property type="entry name" value="N_methyl_site"/>
</dbReference>
<keyword evidence="7" id="KW-0547">Nucleotide-binding</keyword>
<dbReference type="Pfam" id="PF07963">
    <property type="entry name" value="N_methyl"/>
    <property type="match status" value="1"/>
</dbReference>
<feature type="region of interest" description="Disordered" evidence="16">
    <location>
        <begin position="534"/>
        <end position="573"/>
    </location>
</feature>
<dbReference type="GO" id="GO:0005886">
    <property type="term" value="C:plasma membrane"/>
    <property type="evidence" value="ECO:0007669"/>
    <property type="project" value="UniProtKB-SubCell"/>
</dbReference>
<keyword evidence="13" id="KW-1015">Disulfide bond</keyword>
<feature type="region of interest" description="Disordered" evidence="16">
    <location>
        <begin position="496"/>
        <end position="520"/>
    </location>
</feature>
<evidence type="ECO:0000256" key="10">
    <source>
        <dbReference type="ARBA" id="ARBA00022989"/>
    </source>
</evidence>
<reference evidence="19" key="2">
    <citation type="journal article" date="2021" name="PeerJ">
        <title>Extensive microbial diversity within the chicken gut microbiome revealed by metagenomics and culture.</title>
        <authorList>
            <person name="Gilroy R."/>
            <person name="Ravi A."/>
            <person name="Getino M."/>
            <person name="Pursley I."/>
            <person name="Horton D.L."/>
            <person name="Alikhan N.F."/>
            <person name="Baker D."/>
            <person name="Gharbi K."/>
            <person name="Hall N."/>
            <person name="Watson M."/>
            <person name="Adriaenssens E.M."/>
            <person name="Foster-Nyarko E."/>
            <person name="Jarju S."/>
            <person name="Secka A."/>
            <person name="Antonio M."/>
            <person name="Oren A."/>
            <person name="Chaudhuri R.R."/>
            <person name="La Ragione R."/>
            <person name="Hildebrand F."/>
            <person name="Pallen M.J."/>
        </authorList>
    </citation>
    <scope>NUCLEOTIDE SEQUENCE</scope>
    <source>
        <strain evidence="19">CHK165-10780</strain>
    </source>
</reference>
<dbReference type="Proteomes" id="UP000886725">
    <property type="component" value="Unassembled WGS sequence"/>
</dbReference>
<evidence type="ECO:0000256" key="12">
    <source>
        <dbReference type="ARBA" id="ARBA00023137"/>
    </source>
</evidence>
<dbReference type="EC" id="2.7.10.1" evidence="2"/>
<evidence type="ECO:0000313" key="20">
    <source>
        <dbReference type="Proteomes" id="UP000886725"/>
    </source>
</evidence>
<dbReference type="Pfam" id="PF12810">
    <property type="entry name" value="ALK_LTK_GRD"/>
    <property type="match status" value="1"/>
</dbReference>
<sequence length="625" mass="66904">MVRKNGFTLVELLVVIMIIGIVLGISIPAVVNLQKSQNARKFDYFLTIVKEATDLYVEQYGKSFDEMENCFDIVYDSLVEENLIQESDITCLSSEGQQGIIQATRIPGTNNFTYEYFLTCKDQSTGEIFHESGIAPTGCKGVNGNFIVNIDSAVKVVDGVTSDYTFDTWTRGKVIVTVSSVNPYFYDIDHYEYSLDGSNYARMTGNQATFESSMNKKVYFRAVDTNDNISSDTIAVIKIDNDKPTATLSLNGTKGNNDWYVSDVGGTCTNQSDGSGSGVSSCTVNPESYTTSNSSATFTLTIQDYASNTNTTSQTIKVDKDKPVIDRVDLTKNSGGSYSSGSTSDVPVTITAVGHDNVGIAKYIYSHDLNSWSDLTNPWLINWDGSWHFYIKAVDAAGNISDNYMEFDLIISQIPIGRSWEYGYTGNVQTFSVPYTAEYKIEVWGAQGGWDTYEGGLGGYASGTIRLNAGQQLYVYVGGSGKVSLYGGNGWNGGGIGRGVTEPPDRKNGQSGGGGGGTDIRMNGQEIANRIIVAGGGGGGSNSTDGGPGGASGTGNGQLFQGSTGGNPSTYEYRDGGGGGGGYYGGNGGQDWKGCYYPNESQTCQGGYDLRVELVTSVLNLVIRL</sequence>
<gene>
    <name evidence="19" type="ORF">IAC85_00885</name>
</gene>
<keyword evidence="11 17" id="KW-0472">Membrane</keyword>
<dbReference type="AlphaFoldDB" id="A0A9D0Z0P4"/>
<evidence type="ECO:0000256" key="6">
    <source>
        <dbReference type="ARBA" id="ARBA00022729"/>
    </source>
</evidence>
<keyword evidence="3" id="KW-1003">Cell membrane</keyword>
<feature type="compositionally biased region" description="Polar residues" evidence="16">
    <location>
        <begin position="558"/>
        <end position="570"/>
    </location>
</feature>
<name>A0A9D0Z0P4_9FIRM</name>
<dbReference type="Gene3D" id="3.30.700.10">
    <property type="entry name" value="Glycoprotein, Type 4 Pilin"/>
    <property type="match status" value="1"/>
</dbReference>
<dbReference type="NCBIfam" id="TIGR02532">
    <property type="entry name" value="IV_pilin_GFxxxE"/>
    <property type="match status" value="1"/>
</dbReference>
<feature type="domain" description="ALK/LTK-like glycine-rich" evidence="18">
    <location>
        <begin position="437"/>
        <end position="595"/>
    </location>
</feature>
<keyword evidence="10 17" id="KW-1133">Transmembrane helix</keyword>
<evidence type="ECO:0000256" key="9">
    <source>
        <dbReference type="ARBA" id="ARBA00022840"/>
    </source>
</evidence>
<keyword evidence="8" id="KW-0418">Kinase</keyword>
<evidence type="ECO:0000256" key="16">
    <source>
        <dbReference type="SAM" id="MobiDB-lite"/>
    </source>
</evidence>
<evidence type="ECO:0000256" key="17">
    <source>
        <dbReference type="SAM" id="Phobius"/>
    </source>
</evidence>
<dbReference type="GO" id="GO:0005524">
    <property type="term" value="F:ATP binding"/>
    <property type="evidence" value="ECO:0007669"/>
    <property type="project" value="UniProtKB-KW"/>
</dbReference>
<reference evidence="19" key="1">
    <citation type="submission" date="2020-10" db="EMBL/GenBank/DDBJ databases">
        <authorList>
            <person name="Gilroy R."/>
        </authorList>
    </citation>
    <scope>NUCLEOTIDE SEQUENCE</scope>
    <source>
        <strain evidence="19">CHK165-10780</strain>
    </source>
</reference>
<evidence type="ECO:0000256" key="15">
    <source>
        <dbReference type="ARBA" id="ARBA00023180"/>
    </source>
</evidence>
<keyword evidence="14" id="KW-0675">Receptor</keyword>
<keyword evidence="9" id="KW-0067">ATP-binding</keyword>
<evidence type="ECO:0000256" key="1">
    <source>
        <dbReference type="ARBA" id="ARBA00004251"/>
    </source>
</evidence>
<evidence type="ECO:0000313" key="19">
    <source>
        <dbReference type="EMBL" id="HIQ64273.1"/>
    </source>
</evidence>